<dbReference type="EMBL" id="JAUPFM010000111">
    <property type="protein sequence ID" value="KAK2813058.1"/>
    <property type="molecule type" value="Genomic_DNA"/>
</dbReference>
<evidence type="ECO:0000313" key="1">
    <source>
        <dbReference type="EMBL" id="KAK2813058.1"/>
    </source>
</evidence>
<dbReference type="Proteomes" id="UP001187415">
    <property type="component" value="Unassembled WGS sequence"/>
</dbReference>
<sequence>MALGRNGDSRFGSGHQASVALLALTVQGALLQQVVPEQQRCVLGKHVSAKNKLAMVLSAVSAIERGTLRYCDCVMSLGYAVLAEATAKNRALEAALGASRGSGSSNRTGSTLDVHMYMRSRKGANLATDVAARVLEARDAITLPEDRLADKAPRGWESGS</sequence>
<dbReference type="AlphaFoldDB" id="A0AA88II35"/>
<protein>
    <submittedName>
        <fullName evidence="1">Uncharacterized protein</fullName>
    </submittedName>
</protein>
<reference evidence="1" key="1">
    <citation type="submission" date="2023-07" db="EMBL/GenBank/DDBJ databases">
        <title>Chromosome-level Genome Assembly of Striped Snakehead (Channa striata).</title>
        <authorList>
            <person name="Liu H."/>
        </authorList>
    </citation>
    <scope>NUCLEOTIDE SEQUENCE</scope>
    <source>
        <strain evidence="1">Gz</strain>
        <tissue evidence="1">Muscle</tissue>
    </source>
</reference>
<proteinExistence type="predicted"/>
<evidence type="ECO:0000313" key="2">
    <source>
        <dbReference type="Proteomes" id="UP001187415"/>
    </source>
</evidence>
<organism evidence="1 2">
    <name type="scientific">Channa striata</name>
    <name type="common">Snakehead murrel</name>
    <name type="synonym">Ophicephalus striatus</name>
    <dbReference type="NCBI Taxonomy" id="64152"/>
    <lineage>
        <taxon>Eukaryota</taxon>
        <taxon>Metazoa</taxon>
        <taxon>Chordata</taxon>
        <taxon>Craniata</taxon>
        <taxon>Vertebrata</taxon>
        <taxon>Euteleostomi</taxon>
        <taxon>Actinopterygii</taxon>
        <taxon>Neopterygii</taxon>
        <taxon>Teleostei</taxon>
        <taxon>Neoteleostei</taxon>
        <taxon>Acanthomorphata</taxon>
        <taxon>Anabantaria</taxon>
        <taxon>Anabantiformes</taxon>
        <taxon>Channoidei</taxon>
        <taxon>Channidae</taxon>
        <taxon>Channa</taxon>
    </lineage>
</organism>
<gene>
    <name evidence="1" type="ORF">Q5P01_000923</name>
</gene>
<keyword evidence="2" id="KW-1185">Reference proteome</keyword>
<accession>A0AA88II35</accession>
<name>A0AA88II35_CHASR</name>
<comment type="caution">
    <text evidence="1">The sequence shown here is derived from an EMBL/GenBank/DDBJ whole genome shotgun (WGS) entry which is preliminary data.</text>
</comment>